<dbReference type="Gene3D" id="1.10.150.130">
    <property type="match status" value="1"/>
</dbReference>
<dbReference type="KEGG" id="rbc:BN938_0667"/>
<evidence type="ECO:0000256" key="2">
    <source>
        <dbReference type="ARBA" id="ARBA00023125"/>
    </source>
</evidence>
<dbReference type="Pfam" id="PF00589">
    <property type="entry name" value="Phage_integrase"/>
    <property type="match status" value="1"/>
</dbReference>
<dbReference type="Gene3D" id="1.10.443.10">
    <property type="entry name" value="Intergrase catalytic core"/>
    <property type="match status" value="1"/>
</dbReference>
<accession>A0A060R6U1</accession>
<keyword evidence="2" id="KW-0238">DNA-binding</keyword>
<dbReference type="CDD" id="cd01185">
    <property type="entry name" value="INTN1_C_like"/>
    <property type="match status" value="1"/>
</dbReference>
<dbReference type="PROSITE" id="PS51898">
    <property type="entry name" value="TYR_RECOMBINASE"/>
    <property type="match status" value="1"/>
</dbReference>
<sequence length="408" mass="46362">MGNELKVSFYLRHKEIRKDGTVPIMGRITIGKQMAQFSAKLSVAISLWDIKAARALGKSKVATDLNRALDKIAVSIHTSYEELIERKGTATPKEVVVAFQGMASGQESLLGYCDKFHKMMLQRVGINLKAKSCEQYRIAFKYLREFIKAKYNLKEISFGALDYSFIEKFDHYLRIERKFKANSVVGIIGKIKLMVKSAITDDVIVFDPFISFRSEGEESKPKTLTRQELEQIMTTPLDIPSRYLVRDLFLFSAFTGISFSDLRNLKYSDLATNDDGTVWIHSKRIKTGVEFHVPLLDLPIKLIDKYRGSTDGEHVFRMLSNVKTNLHLKKIAQMCGIDKCLCFHAARHCYASVITLSQGIPMETVSRMLGHSTIKSTRIYAQISYEKVDSDMKQLAKSIKGKYHLANL</sequence>
<dbReference type="InterPro" id="IPR035386">
    <property type="entry name" value="Arm-DNA-bind_5"/>
</dbReference>
<dbReference type="InterPro" id="IPR050090">
    <property type="entry name" value="Tyrosine_recombinase_XerCD"/>
</dbReference>
<dbReference type="Proteomes" id="UP000027616">
    <property type="component" value="Chromosome I"/>
</dbReference>
<dbReference type="STRING" id="1433126.BN938_0667"/>
<reference evidence="5 6" key="1">
    <citation type="journal article" date="2015" name="Genome Announc.">
        <title>Complete Genome Sequence of the Novel Leech Symbiont Mucinivorans hirudinis M3T.</title>
        <authorList>
            <person name="Nelson M.C."/>
            <person name="Bomar L."/>
            <person name="Graf J."/>
        </authorList>
    </citation>
    <scope>NUCLEOTIDE SEQUENCE [LARGE SCALE GENOMIC DNA]</scope>
    <source>
        <strain evidence="6">M3</strain>
    </source>
</reference>
<dbReference type="InterPro" id="IPR010998">
    <property type="entry name" value="Integrase_recombinase_N"/>
</dbReference>
<dbReference type="Pfam" id="PF13102">
    <property type="entry name" value="Phage_int_SAM_5"/>
    <property type="match status" value="1"/>
</dbReference>
<dbReference type="GO" id="GO:0015074">
    <property type="term" value="P:DNA integration"/>
    <property type="evidence" value="ECO:0007669"/>
    <property type="project" value="InterPro"/>
</dbReference>
<evidence type="ECO:0000256" key="1">
    <source>
        <dbReference type="ARBA" id="ARBA00008857"/>
    </source>
</evidence>
<dbReference type="SUPFAM" id="SSF56349">
    <property type="entry name" value="DNA breaking-rejoining enzymes"/>
    <property type="match status" value="1"/>
</dbReference>
<dbReference type="HOGENOM" id="CLU_033139_2_0_10"/>
<evidence type="ECO:0000259" key="4">
    <source>
        <dbReference type="PROSITE" id="PS51898"/>
    </source>
</evidence>
<dbReference type="GO" id="GO:0003677">
    <property type="term" value="F:DNA binding"/>
    <property type="evidence" value="ECO:0007669"/>
    <property type="project" value="UniProtKB-KW"/>
</dbReference>
<gene>
    <name evidence="5" type="ORF">BN938_0667</name>
</gene>
<evidence type="ECO:0000256" key="3">
    <source>
        <dbReference type="ARBA" id="ARBA00023172"/>
    </source>
</evidence>
<dbReference type="PANTHER" id="PTHR30349">
    <property type="entry name" value="PHAGE INTEGRASE-RELATED"/>
    <property type="match status" value="1"/>
</dbReference>
<dbReference type="eggNOG" id="COG0582">
    <property type="taxonomic scope" value="Bacteria"/>
</dbReference>
<dbReference type="InterPro" id="IPR013762">
    <property type="entry name" value="Integrase-like_cat_sf"/>
</dbReference>
<dbReference type="PATRIC" id="fig|1433126.3.peg.665"/>
<name>A0A060R6U1_9BACT</name>
<dbReference type="InterPro" id="IPR025269">
    <property type="entry name" value="SAM-like_dom"/>
</dbReference>
<keyword evidence="3" id="KW-0233">DNA recombination</keyword>
<keyword evidence="6" id="KW-1185">Reference proteome</keyword>
<dbReference type="InterPro" id="IPR002104">
    <property type="entry name" value="Integrase_catalytic"/>
</dbReference>
<comment type="similarity">
    <text evidence="1">Belongs to the 'phage' integrase family.</text>
</comment>
<dbReference type="InterPro" id="IPR011010">
    <property type="entry name" value="DNA_brk_join_enz"/>
</dbReference>
<feature type="domain" description="Tyr recombinase" evidence="4">
    <location>
        <begin position="219"/>
        <end position="393"/>
    </location>
</feature>
<dbReference type="EMBL" id="HG934468">
    <property type="protein sequence ID" value="CDN30772.1"/>
    <property type="molecule type" value="Genomic_DNA"/>
</dbReference>
<dbReference type="PANTHER" id="PTHR30349:SF64">
    <property type="entry name" value="PROPHAGE INTEGRASE INTD-RELATED"/>
    <property type="match status" value="1"/>
</dbReference>
<dbReference type="Pfam" id="PF17293">
    <property type="entry name" value="Arm-DNA-bind_5"/>
    <property type="match status" value="1"/>
</dbReference>
<evidence type="ECO:0000313" key="6">
    <source>
        <dbReference type="Proteomes" id="UP000027616"/>
    </source>
</evidence>
<organism evidence="5 6">
    <name type="scientific">Mucinivorans hirudinis</name>
    <dbReference type="NCBI Taxonomy" id="1433126"/>
    <lineage>
        <taxon>Bacteria</taxon>
        <taxon>Pseudomonadati</taxon>
        <taxon>Bacteroidota</taxon>
        <taxon>Bacteroidia</taxon>
        <taxon>Bacteroidales</taxon>
        <taxon>Rikenellaceae</taxon>
        <taxon>Mucinivorans</taxon>
    </lineage>
</organism>
<dbReference type="OrthoDB" id="1493636at2"/>
<protein>
    <submittedName>
        <fullName evidence="5">Tyrosine type site-specific recombinase</fullName>
    </submittedName>
</protein>
<evidence type="ECO:0000313" key="5">
    <source>
        <dbReference type="EMBL" id="CDN30772.1"/>
    </source>
</evidence>
<proteinExistence type="inferred from homology"/>
<dbReference type="AlphaFoldDB" id="A0A060R6U1"/>
<dbReference type="GO" id="GO:0006310">
    <property type="term" value="P:DNA recombination"/>
    <property type="evidence" value="ECO:0007669"/>
    <property type="project" value="UniProtKB-KW"/>
</dbReference>